<evidence type="ECO:0000256" key="1">
    <source>
        <dbReference type="SAM" id="Phobius"/>
    </source>
</evidence>
<organism evidence="2 3">
    <name type="scientific">Sandaracinus amylolyticus</name>
    <dbReference type="NCBI Taxonomy" id="927083"/>
    <lineage>
        <taxon>Bacteria</taxon>
        <taxon>Pseudomonadati</taxon>
        <taxon>Myxococcota</taxon>
        <taxon>Polyangia</taxon>
        <taxon>Polyangiales</taxon>
        <taxon>Sandaracinaceae</taxon>
        <taxon>Sandaracinus</taxon>
    </lineage>
</organism>
<sequence>MTASIALYVALTLVLASWALVHALATAAAWTRAASPRERAFACFPPTAPVAAARAGRRALALAWGVLAALYFVLLAIAL</sequence>
<feature type="transmembrane region" description="Helical" evidence="1">
    <location>
        <begin position="59"/>
        <end position="78"/>
    </location>
</feature>
<dbReference type="AlphaFoldDB" id="A0A0F6W9E1"/>
<keyword evidence="1" id="KW-0472">Membrane</keyword>
<keyword evidence="3" id="KW-1185">Reference proteome</keyword>
<proteinExistence type="predicted"/>
<keyword evidence="1" id="KW-0812">Transmembrane</keyword>
<evidence type="ECO:0000313" key="3">
    <source>
        <dbReference type="Proteomes" id="UP000034883"/>
    </source>
</evidence>
<dbReference type="Proteomes" id="UP000034883">
    <property type="component" value="Chromosome"/>
</dbReference>
<gene>
    <name evidence="2" type="ORF">DB32_007897</name>
</gene>
<reference evidence="2 3" key="1">
    <citation type="submission" date="2015-03" db="EMBL/GenBank/DDBJ databases">
        <title>Genome assembly of Sandaracinus amylolyticus DSM 53668.</title>
        <authorList>
            <person name="Sharma G."/>
            <person name="Subramanian S."/>
        </authorList>
    </citation>
    <scope>NUCLEOTIDE SEQUENCE [LARGE SCALE GENOMIC DNA]</scope>
    <source>
        <strain evidence="2 3">DSM 53668</strain>
    </source>
</reference>
<dbReference type="RefSeq" id="WP_053237689.1">
    <property type="nucleotide sequence ID" value="NZ_CP011125.1"/>
</dbReference>
<dbReference type="STRING" id="927083.DB32_007897"/>
<accession>A0A0F6W9E1</accession>
<name>A0A0F6W9E1_9BACT</name>
<dbReference type="EMBL" id="CP011125">
    <property type="protein sequence ID" value="AKF10748.1"/>
    <property type="molecule type" value="Genomic_DNA"/>
</dbReference>
<evidence type="ECO:0000313" key="2">
    <source>
        <dbReference type="EMBL" id="AKF10748.1"/>
    </source>
</evidence>
<protein>
    <submittedName>
        <fullName evidence="2">Uncharacterized protein</fullName>
    </submittedName>
</protein>
<keyword evidence="1" id="KW-1133">Transmembrane helix</keyword>
<dbReference type="KEGG" id="samy:DB32_007897"/>